<feature type="region of interest" description="Disordered" evidence="1">
    <location>
        <begin position="1"/>
        <end position="31"/>
    </location>
</feature>
<dbReference type="EMBL" id="BAAAVI010000077">
    <property type="protein sequence ID" value="GAA2903865.1"/>
    <property type="molecule type" value="Genomic_DNA"/>
</dbReference>
<evidence type="ECO:0000256" key="1">
    <source>
        <dbReference type="SAM" id="MobiDB-lite"/>
    </source>
</evidence>
<evidence type="ECO:0000313" key="2">
    <source>
        <dbReference type="EMBL" id="GAA2903865.1"/>
    </source>
</evidence>
<keyword evidence="3" id="KW-1185">Reference proteome</keyword>
<reference evidence="3" key="1">
    <citation type="journal article" date="2019" name="Int. J. Syst. Evol. Microbiol.">
        <title>The Global Catalogue of Microorganisms (GCM) 10K type strain sequencing project: providing services to taxonomists for standard genome sequencing and annotation.</title>
        <authorList>
            <consortium name="The Broad Institute Genomics Platform"/>
            <consortium name="The Broad Institute Genome Sequencing Center for Infectious Disease"/>
            <person name="Wu L."/>
            <person name="Ma J."/>
        </authorList>
    </citation>
    <scope>NUCLEOTIDE SEQUENCE [LARGE SCALE GENOMIC DNA]</scope>
    <source>
        <strain evidence="3">JCM 6242</strain>
    </source>
</reference>
<evidence type="ECO:0000313" key="3">
    <source>
        <dbReference type="Proteomes" id="UP001500831"/>
    </source>
</evidence>
<comment type="caution">
    <text evidence="2">The sequence shown here is derived from an EMBL/GenBank/DDBJ whole genome shotgun (WGS) entry which is preliminary data.</text>
</comment>
<organism evidence="2 3">
    <name type="scientific">Streptosporangium fragile</name>
    <dbReference type="NCBI Taxonomy" id="46186"/>
    <lineage>
        <taxon>Bacteria</taxon>
        <taxon>Bacillati</taxon>
        <taxon>Actinomycetota</taxon>
        <taxon>Actinomycetes</taxon>
        <taxon>Streptosporangiales</taxon>
        <taxon>Streptosporangiaceae</taxon>
        <taxon>Streptosporangium</taxon>
    </lineage>
</organism>
<protein>
    <submittedName>
        <fullName evidence="2">Uncharacterized protein</fullName>
    </submittedName>
</protein>
<accession>A0ABP6IQ95</accession>
<gene>
    <name evidence="2" type="ORF">GCM10010517_69900</name>
</gene>
<proteinExistence type="predicted"/>
<name>A0ABP6IQ95_9ACTN</name>
<sequence length="85" mass="9112">MGQARQAVQPGAGETGQGRRTLAGMPEDRRESAEDLLKLLRAVTDTHRSADVYDPVVAGDTALRAALKRLDVPVPELDPDPVLPL</sequence>
<dbReference type="Proteomes" id="UP001500831">
    <property type="component" value="Unassembled WGS sequence"/>
</dbReference>